<dbReference type="AlphaFoldDB" id="A0A0C1QWS1"/>
<name>A0A0C1QWS1_9BACT</name>
<organism evidence="1 2">
    <name type="scientific">Geobacter soli</name>
    <dbReference type="NCBI Taxonomy" id="1510391"/>
    <lineage>
        <taxon>Bacteria</taxon>
        <taxon>Pseudomonadati</taxon>
        <taxon>Thermodesulfobacteriota</taxon>
        <taxon>Desulfuromonadia</taxon>
        <taxon>Geobacterales</taxon>
        <taxon>Geobacteraceae</taxon>
        <taxon>Geobacter</taxon>
    </lineage>
</organism>
<dbReference type="Proteomes" id="UP000031433">
    <property type="component" value="Unassembled WGS sequence"/>
</dbReference>
<reference evidence="1 2" key="1">
    <citation type="submission" date="2015-01" db="EMBL/GenBank/DDBJ databases">
        <title>Genome sequence of the anaerobic bacterium Geobacter soli GSS01, a dissimilatory Fe(III) reducer from soil.</title>
        <authorList>
            <person name="Yang G."/>
            <person name="Zhou S."/>
        </authorList>
    </citation>
    <scope>NUCLEOTIDE SEQUENCE [LARGE SCALE GENOMIC DNA]</scope>
    <source>
        <strain evidence="1 2">GSS01</strain>
    </source>
</reference>
<evidence type="ECO:0000313" key="1">
    <source>
        <dbReference type="EMBL" id="KIE42621.1"/>
    </source>
</evidence>
<evidence type="ECO:0000313" key="2">
    <source>
        <dbReference type="Proteomes" id="UP000031433"/>
    </source>
</evidence>
<dbReference type="InterPro" id="IPR003748">
    <property type="entry name" value="DUF169"/>
</dbReference>
<accession>A0A0C1QWS1</accession>
<proteinExistence type="predicted"/>
<dbReference type="EMBL" id="JXBL01000001">
    <property type="protein sequence ID" value="KIE42621.1"/>
    <property type="molecule type" value="Genomic_DNA"/>
</dbReference>
<comment type="caution">
    <text evidence="1">The sequence shown here is derived from an EMBL/GenBank/DDBJ whole genome shotgun (WGS) entry which is preliminary data.</text>
</comment>
<keyword evidence="2" id="KW-1185">Reference proteome</keyword>
<protein>
    <submittedName>
        <fullName evidence="1">Uncharacterized protein</fullName>
    </submittedName>
</protein>
<dbReference type="Pfam" id="PF02596">
    <property type="entry name" value="DUF169"/>
    <property type="match status" value="1"/>
</dbReference>
<sequence>MESTIGKAIRLETEPVAVLFADEKPEGAGQFATGSWGCVMFLLAAASRGKTGVFDRETYGCVGGGVGLGFGNAYESFPGGIPGFCRFLSTGNSSDPAGSAMAEAMKNAGARSEFVEHFLHGERYKKSPELVEKFVAAAPITEVPAPYVVMKPLSLVDPERESPVSVTFLVTPDQLSALVILANYDRPGFENVAVPYLAACQVVGIMSYREAQSSAPRCLIGLTDISARNYLKSQGASDKLTFTIPFARFREMEANVAGSFLEGETWGSVIGRD</sequence>
<dbReference type="RefSeq" id="WP_039645362.1">
    <property type="nucleotide sequence ID" value="NZ_JXBL01000001.1"/>
</dbReference>
<gene>
    <name evidence="1" type="ORF">SE37_08260</name>
</gene>